<accession>K1UK50</accession>
<name>K1UK50_9ZZZZ</name>
<dbReference type="AlphaFoldDB" id="K1UK50"/>
<dbReference type="Gene3D" id="2.80.10.50">
    <property type="match status" value="1"/>
</dbReference>
<dbReference type="EMBL" id="AJWY01000907">
    <property type="protein sequence ID" value="EKC80519.1"/>
    <property type="molecule type" value="Genomic_DNA"/>
</dbReference>
<protein>
    <submittedName>
        <fullName evidence="1">Glycoside hydrolase family protein</fullName>
    </submittedName>
</protein>
<gene>
    <name evidence="1" type="ORF">LEA_01297</name>
</gene>
<organism evidence="1">
    <name type="scientific">human gut metagenome</name>
    <dbReference type="NCBI Taxonomy" id="408170"/>
    <lineage>
        <taxon>unclassified sequences</taxon>
        <taxon>metagenomes</taxon>
        <taxon>organismal metagenomes</taxon>
    </lineage>
</organism>
<feature type="non-terminal residue" evidence="1">
    <location>
        <position position="1"/>
    </location>
</feature>
<keyword evidence="1" id="KW-0378">Hydrolase</keyword>
<dbReference type="SUPFAM" id="SSF50405">
    <property type="entry name" value="Actin-crosslinking proteins"/>
    <property type="match status" value="1"/>
</dbReference>
<dbReference type="InterPro" id="IPR008999">
    <property type="entry name" value="Actin-crosslinking"/>
</dbReference>
<comment type="caution">
    <text evidence="1">The sequence shown here is derived from an EMBL/GenBank/DDBJ whole genome shotgun (WGS) entry which is preliminary data.</text>
</comment>
<reference evidence="1" key="1">
    <citation type="journal article" date="2013" name="Environ. Microbiol.">
        <title>Microbiota from the distal guts of lean and obese adolescents exhibit partial functional redundancy besides clear differences in community structure.</title>
        <authorList>
            <person name="Ferrer M."/>
            <person name="Ruiz A."/>
            <person name="Lanza F."/>
            <person name="Haange S.B."/>
            <person name="Oberbach A."/>
            <person name="Till H."/>
            <person name="Bargiela R."/>
            <person name="Campoy C."/>
            <person name="Segura M.T."/>
            <person name="Richter M."/>
            <person name="von Bergen M."/>
            <person name="Seifert J."/>
            <person name="Suarez A."/>
        </authorList>
    </citation>
    <scope>NUCLEOTIDE SEQUENCE</scope>
</reference>
<evidence type="ECO:0000313" key="1">
    <source>
        <dbReference type="EMBL" id="EKC80519.1"/>
    </source>
</evidence>
<dbReference type="GO" id="GO:0016787">
    <property type="term" value="F:hydrolase activity"/>
    <property type="evidence" value="ECO:0007669"/>
    <property type="project" value="UniProtKB-KW"/>
</dbReference>
<sequence length="169" mass="18551">LYAFNKKELNGGVADFDDFKVEEPLADRTANLPIGKTIRFSNLADGSLMDATGHGLMHSSGNRNDMRTQVKFVVEDRGKGKIALKTADGRYVYIAGAGLSGDVRLTSDSSMSEEFVWQDMLYNRCMLLSLKTQRYVGKNPVDGSPYSADYQGADAGMKNGCVFGWEVVE</sequence>
<proteinExistence type="predicted"/>